<dbReference type="PANTHER" id="PTHR14209">
    <property type="entry name" value="ISOAMYL ACETATE-HYDROLYZING ESTERASE 1"/>
    <property type="match status" value="1"/>
</dbReference>
<dbReference type="Pfam" id="PF13472">
    <property type="entry name" value="Lipase_GDSL_2"/>
    <property type="match status" value="1"/>
</dbReference>
<dbReference type="CDD" id="cd01834">
    <property type="entry name" value="SGNH_hydrolase_like_2"/>
    <property type="match status" value="1"/>
</dbReference>
<dbReference type="SUPFAM" id="SSF52266">
    <property type="entry name" value="SGNH hydrolase"/>
    <property type="match status" value="1"/>
</dbReference>
<protein>
    <recommendedName>
        <fullName evidence="1">SGNH hydrolase-type esterase domain-containing protein</fullName>
    </recommendedName>
</protein>
<evidence type="ECO:0000313" key="2">
    <source>
        <dbReference type="EMBL" id="BDS07562.1"/>
    </source>
</evidence>
<dbReference type="PANTHER" id="PTHR14209:SF19">
    <property type="entry name" value="ISOAMYL ACETATE-HYDROLYZING ESTERASE 1 HOMOLOG"/>
    <property type="match status" value="1"/>
</dbReference>
<gene>
    <name evidence="2" type="ORF">NT6N_26020</name>
</gene>
<reference evidence="2" key="1">
    <citation type="submission" date="2024-07" db="EMBL/GenBank/DDBJ databases">
        <title>Complete genome sequence of Verrucomicrobiaceae bacterium NT6N.</title>
        <authorList>
            <person name="Huang C."/>
            <person name="Takami H."/>
            <person name="Hamasaki K."/>
        </authorList>
    </citation>
    <scope>NUCLEOTIDE SEQUENCE</scope>
    <source>
        <strain evidence="2">NT6N</strain>
    </source>
</reference>
<feature type="domain" description="SGNH hydrolase-type esterase" evidence="1">
    <location>
        <begin position="34"/>
        <end position="210"/>
    </location>
</feature>
<organism evidence="2">
    <name type="scientific">Oceaniferula spumae</name>
    <dbReference type="NCBI Taxonomy" id="2979115"/>
    <lineage>
        <taxon>Bacteria</taxon>
        <taxon>Pseudomonadati</taxon>
        <taxon>Verrucomicrobiota</taxon>
        <taxon>Verrucomicrobiia</taxon>
        <taxon>Verrucomicrobiales</taxon>
        <taxon>Verrucomicrobiaceae</taxon>
        <taxon>Oceaniferula</taxon>
    </lineage>
</organism>
<dbReference type="AlphaFoldDB" id="A0AAT9FNS8"/>
<dbReference type="EMBL" id="AP026866">
    <property type="protein sequence ID" value="BDS07562.1"/>
    <property type="molecule type" value="Genomic_DNA"/>
</dbReference>
<evidence type="ECO:0000259" key="1">
    <source>
        <dbReference type="Pfam" id="PF13472"/>
    </source>
</evidence>
<dbReference type="Gene3D" id="3.40.50.1110">
    <property type="entry name" value="SGNH hydrolase"/>
    <property type="match status" value="1"/>
</dbReference>
<dbReference type="InterPro" id="IPR045136">
    <property type="entry name" value="Iah1-like"/>
</dbReference>
<proteinExistence type="predicted"/>
<name>A0AAT9FNS8_9BACT</name>
<dbReference type="InterPro" id="IPR036514">
    <property type="entry name" value="SGNH_hydro_sf"/>
</dbReference>
<sequence length="404" mass="44068">MNRFLPLIGAILLTTPAQADSIVRDGDHIAIVGNTFADQLRNHGYMETLLQQHADISLRNLGWAGDTLTQRDRPTNFPTEETTLTEQKTDVIIACFGMGEAFAGEQGVAAFKNNLKAFIASHKAKKYNGQSSARLVIVSPIAYEDHGLTTPNAAARDKDLAAYTAAAKETASAVGVPFIDLYTPTRAMMDKSGSKKYTTNGIHLTPLGYWAVSHILAGKLVEGAAEPWGLTIDAQAKTSTADGVKLSAIKAEKKNLSFSVTETTAASPPPPTNGKTPAHFAKQRDTLTIKNLSPGEYTLTIDGVDISTADHVEWAQGVTIDSSPAHKEAQNFREEVKDKNLQFLYNWKALNQVHIVGERKRSPSGKALPAEQIEFNNLAIQKEKILRQPREVKTREWKLTSHGL</sequence>
<dbReference type="KEGG" id="osu:NT6N_26020"/>
<dbReference type="InterPro" id="IPR013830">
    <property type="entry name" value="SGNH_hydro"/>
</dbReference>
<accession>A0AAT9FNS8</accession>
<dbReference type="GO" id="GO:0016788">
    <property type="term" value="F:hydrolase activity, acting on ester bonds"/>
    <property type="evidence" value="ECO:0007669"/>
    <property type="project" value="UniProtKB-ARBA"/>
</dbReference>